<keyword evidence="1" id="KW-0472">Membrane</keyword>
<keyword evidence="1" id="KW-1133">Transmembrane helix</keyword>
<organism evidence="3 4">
    <name type="scientific">Caenorhabditis japonica</name>
    <dbReference type="NCBI Taxonomy" id="281687"/>
    <lineage>
        <taxon>Eukaryota</taxon>
        <taxon>Metazoa</taxon>
        <taxon>Ecdysozoa</taxon>
        <taxon>Nematoda</taxon>
        <taxon>Chromadorea</taxon>
        <taxon>Rhabditida</taxon>
        <taxon>Rhabditina</taxon>
        <taxon>Rhabditomorpha</taxon>
        <taxon>Rhabditoidea</taxon>
        <taxon>Rhabditidae</taxon>
        <taxon>Peloderinae</taxon>
        <taxon>Caenorhabditis</taxon>
    </lineage>
</organism>
<proteinExistence type="predicted"/>
<protein>
    <submittedName>
        <fullName evidence="3">WSN domain-containing protein</fullName>
    </submittedName>
</protein>
<reference evidence="4" key="1">
    <citation type="submission" date="2010-08" db="EMBL/GenBank/DDBJ databases">
        <authorList>
            <consortium name="Caenorhabditis japonica Sequencing Consortium"/>
            <person name="Wilson R.K."/>
        </authorList>
    </citation>
    <scope>NUCLEOTIDE SEQUENCE [LARGE SCALE GENOMIC DNA]</scope>
    <source>
        <strain evidence="4">DF5081</strain>
    </source>
</reference>
<sequence length="789" mass="90610">MLMPTYALIQPNIKERLDLTGFKNITEQTATLARLMNAIFLQNYFQLELATMEDVITEVLDVPSPFLFHTIKEQEIRDTISDMKAFDLLTTIPIDERAINFDGFLLTDTLSKISTIPDLSAYAKVKLDYSMVSDAAYQAAQNMNTLVSVSLNQTYRSNINVMQNFFEKFVNSTVTMVECLKDFHENYEFTLYKFTPVKFQLKAVNSIVSNLKAFQQVANHTFLKSLTEKLESLKLYTPILESWVNPSHRERVIRQASVMHELLRRSDKTFDEKILIGLPNGWRDLAGLSQDFKKEWLKQVLHDGKSLNALETLLAPMKKLEKQLLLIEKVWHEPARSDYLNCIHKFLKSLQGLDDLKSTNISKTLPNAIAALDTLSSNTKYVNEVVDEFDQVVKSCDQTFESLESDIKHFNAKKDDPYFFNDINNISSAYPVNEAVEKQLEYLDNLPYQYYSKELNFTSSVLFSLKLKHKNITDCIPNLTNFWKKLEKFRPTFELAFNPDVKDVANVLRAIRRIVPFTEKERSNIVGLTHFLLAAKTKLSESKKLDAVLQQEMKHVDVNRMLSFSSAREIASRFAHYHRTLVFCQKPEVLKFFHNFRSNGLELARKIGNLPLQEKRAVGQIWNRVLKENETEYEKTIINFLETVVVTEKFFSKNYSRPKGNLSSLAEVLVKLDGITIPAFKFKTMSASIETLKITSLGQSEEVSNAERSLTQLEGVYSSLAFEKYQIGGLLEDADQVFKSVFTEQPPEDGSIVLLITAVVAYLFVFVAVLILCCVIKWEFKISDVKQQK</sequence>
<evidence type="ECO:0000313" key="3">
    <source>
        <dbReference type="EnsemblMetazoa" id="CJA14540.1"/>
    </source>
</evidence>
<evidence type="ECO:0000256" key="1">
    <source>
        <dbReference type="SAM" id="Phobius"/>
    </source>
</evidence>
<feature type="domain" description="Domain of unknown function WSN" evidence="2">
    <location>
        <begin position="22"/>
        <end position="84"/>
    </location>
</feature>
<dbReference type="InterPro" id="IPR053345">
    <property type="entry name" value="Ankyrin_repeat-containing"/>
</dbReference>
<dbReference type="InterPro" id="IPR003125">
    <property type="entry name" value="WSN"/>
</dbReference>
<dbReference type="EnsemblMetazoa" id="CJA14540.1">
    <property type="protein sequence ID" value="CJA14540.1"/>
    <property type="gene ID" value="WBGene00133744"/>
</dbReference>
<dbReference type="Pfam" id="PF02206">
    <property type="entry name" value="WSN"/>
    <property type="match status" value="1"/>
</dbReference>
<reference evidence="3" key="2">
    <citation type="submission" date="2022-06" db="UniProtKB">
        <authorList>
            <consortium name="EnsemblMetazoa"/>
        </authorList>
    </citation>
    <scope>IDENTIFICATION</scope>
    <source>
        <strain evidence="3">DF5081</strain>
    </source>
</reference>
<dbReference type="PANTHER" id="PTHR22956:SF26">
    <property type="entry name" value="TYROSINE-PROTEIN PHOSPHATASE DOMAIN-CONTAINING PROTEIN"/>
    <property type="match status" value="1"/>
</dbReference>
<keyword evidence="1" id="KW-0812">Transmembrane</keyword>
<evidence type="ECO:0000259" key="2">
    <source>
        <dbReference type="Pfam" id="PF02206"/>
    </source>
</evidence>
<dbReference type="PANTHER" id="PTHR22956">
    <property type="entry name" value="ANKYRIN REPEAT-CONTAINING PROTEIN F37A4.4-RELATED-RELATED"/>
    <property type="match status" value="1"/>
</dbReference>
<evidence type="ECO:0000313" key="4">
    <source>
        <dbReference type="Proteomes" id="UP000005237"/>
    </source>
</evidence>
<name>A0A8R1HX83_CAEJA</name>
<feature type="transmembrane region" description="Helical" evidence="1">
    <location>
        <begin position="752"/>
        <end position="776"/>
    </location>
</feature>
<keyword evidence="4" id="KW-1185">Reference proteome</keyword>
<dbReference type="Proteomes" id="UP000005237">
    <property type="component" value="Unassembled WGS sequence"/>
</dbReference>
<dbReference type="AlphaFoldDB" id="A0A8R1HX83"/>
<accession>A0A8R1HX83</accession>